<proteinExistence type="predicted"/>
<name>A0A2T0VIT1_9MICO</name>
<reference evidence="4 5" key="1">
    <citation type="submission" date="2018-03" db="EMBL/GenBank/DDBJ databases">
        <title>Genomic Encyclopedia of Type Strains, Phase III (KMG-III): the genomes of soil and plant-associated and newly described type strains.</title>
        <authorList>
            <person name="Whitman W."/>
        </authorList>
    </citation>
    <scope>NUCLEOTIDE SEQUENCE [LARGE SCALE GENOMIC DNA]</scope>
    <source>
        <strain evidence="4 5">CGMCC 1.12484</strain>
    </source>
</reference>
<keyword evidence="2" id="KW-0472">Membrane</keyword>
<dbReference type="OrthoDB" id="117402at2"/>
<evidence type="ECO:0000313" key="4">
    <source>
        <dbReference type="EMBL" id="PRY70132.1"/>
    </source>
</evidence>
<keyword evidence="2" id="KW-1133">Transmembrane helix</keyword>
<dbReference type="Proteomes" id="UP000237983">
    <property type="component" value="Unassembled WGS sequence"/>
</dbReference>
<dbReference type="EMBL" id="PVTL01000001">
    <property type="protein sequence ID" value="PRY70132.1"/>
    <property type="molecule type" value="Genomic_DNA"/>
</dbReference>
<accession>A0A2T0VIT1</accession>
<dbReference type="CDD" id="cd02972">
    <property type="entry name" value="DsbA_family"/>
    <property type="match status" value="1"/>
</dbReference>
<feature type="transmembrane region" description="Helical" evidence="2">
    <location>
        <begin position="37"/>
        <end position="58"/>
    </location>
</feature>
<evidence type="ECO:0000313" key="5">
    <source>
        <dbReference type="Proteomes" id="UP000237983"/>
    </source>
</evidence>
<evidence type="ECO:0000256" key="1">
    <source>
        <dbReference type="SAM" id="MobiDB-lite"/>
    </source>
</evidence>
<keyword evidence="5" id="KW-1185">Reference proteome</keyword>
<gene>
    <name evidence="4" type="ORF">B0I08_101259</name>
</gene>
<evidence type="ECO:0000256" key="2">
    <source>
        <dbReference type="SAM" id="Phobius"/>
    </source>
</evidence>
<keyword evidence="2" id="KW-0812">Transmembrane</keyword>
<feature type="domain" description="Thioredoxin-like fold" evidence="3">
    <location>
        <begin position="112"/>
        <end position="280"/>
    </location>
</feature>
<sequence length="294" mass="30747">MTNDRQPLTKNQKREHARELARETREAEQKRKKRRRLITQGSVILGALAIVAVVALVVTTSAKPTTGPLNMLSDGIVITGDGSAATAVSTAALQPDSVPVATDVSESTDVANIVVYLDYLCPYCGNFENTNGEQIASWVTSGAATLEVHPISILDSQSLGSEYSTRSANAAACVANYDPDNFLAVNTALFADQPEEATTGLTDDELVELIAAAGSDGDDVASCITDGTFSEWVAGATERALEGPLPNTEVAAVTGTPTVLVNGSQYTGALDDPEAFSTFVTDVMTAAAEETPTE</sequence>
<keyword evidence="4" id="KW-0413">Isomerase</keyword>
<dbReference type="RefSeq" id="WP_106209045.1">
    <property type="nucleotide sequence ID" value="NZ_PVTL01000001.1"/>
</dbReference>
<organism evidence="4 5">
    <name type="scientific">Glaciihabitans tibetensis</name>
    <dbReference type="NCBI Taxonomy" id="1266600"/>
    <lineage>
        <taxon>Bacteria</taxon>
        <taxon>Bacillati</taxon>
        <taxon>Actinomycetota</taxon>
        <taxon>Actinomycetes</taxon>
        <taxon>Micrococcales</taxon>
        <taxon>Microbacteriaceae</taxon>
        <taxon>Glaciihabitans</taxon>
    </lineage>
</organism>
<dbReference type="SUPFAM" id="SSF52833">
    <property type="entry name" value="Thioredoxin-like"/>
    <property type="match status" value="1"/>
</dbReference>
<feature type="compositionally biased region" description="Basic and acidic residues" evidence="1">
    <location>
        <begin position="12"/>
        <end position="29"/>
    </location>
</feature>
<comment type="caution">
    <text evidence="4">The sequence shown here is derived from an EMBL/GenBank/DDBJ whole genome shotgun (WGS) entry which is preliminary data.</text>
</comment>
<dbReference type="InterPro" id="IPR012336">
    <property type="entry name" value="Thioredoxin-like_fold"/>
</dbReference>
<dbReference type="InterPro" id="IPR036249">
    <property type="entry name" value="Thioredoxin-like_sf"/>
</dbReference>
<evidence type="ECO:0000259" key="3">
    <source>
        <dbReference type="Pfam" id="PF13462"/>
    </source>
</evidence>
<feature type="compositionally biased region" description="Polar residues" evidence="1">
    <location>
        <begin position="1"/>
        <end position="10"/>
    </location>
</feature>
<protein>
    <submittedName>
        <fullName evidence="4">Protein-disulfide isomerase</fullName>
    </submittedName>
</protein>
<dbReference type="AlphaFoldDB" id="A0A2T0VIT1"/>
<dbReference type="Pfam" id="PF13462">
    <property type="entry name" value="Thioredoxin_4"/>
    <property type="match status" value="1"/>
</dbReference>
<feature type="region of interest" description="Disordered" evidence="1">
    <location>
        <begin position="1"/>
        <end position="33"/>
    </location>
</feature>
<dbReference type="Gene3D" id="3.40.30.10">
    <property type="entry name" value="Glutaredoxin"/>
    <property type="match status" value="1"/>
</dbReference>
<dbReference type="GO" id="GO:0016853">
    <property type="term" value="F:isomerase activity"/>
    <property type="evidence" value="ECO:0007669"/>
    <property type="project" value="UniProtKB-KW"/>
</dbReference>